<dbReference type="AlphaFoldDB" id="A0AA39QFY6"/>
<evidence type="ECO:0000256" key="1">
    <source>
        <dbReference type="ARBA" id="ARBA00022763"/>
    </source>
</evidence>
<comment type="catalytic activity">
    <reaction evidence="5">
        <text>ATP + H2O = ADP + phosphate + H(+)</text>
        <dbReference type="Rhea" id="RHEA:13065"/>
        <dbReference type="ChEBI" id="CHEBI:15377"/>
        <dbReference type="ChEBI" id="CHEBI:15378"/>
        <dbReference type="ChEBI" id="CHEBI:30616"/>
        <dbReference type="ChEBI" id="CHEBI:43474"/>
        <dbReference type="ChEBI" id="CHEBI:456216"/>
        <dbReference type="EC" id="3.6.4.12"/>
    </reaction>
</comment>
<reference evidence="7" key="1">
    <citation type="submission" date="2023-06" db="EMBL/GenBank/DDBJ databases">
        <authorList>
            <consortium name="Lawrence Berkeley National Laboratory"/>
            <person name="Ahrendt S."/>
            <person name="Sahu N."/>
            <person name="Indic B."/>
            <person name="Wong-Bajracharya J."/>
            <person name="Merenyi Z."/>
            <person name="Ke H.-M."/>
            <person name="Monk M."/>
            <person name="Kocsube S."/>
            <person name="Drula E."/>
            <person name="Lipzen A."/>
            <person name="Balint B."/>
            <person name="Henrissat B."/>
            <person name="Andreopoulos B."/>
            <person name="Martin F.M."/>
            <person name="Harder C.B."/>
            <person name="Rigling D."/>
            <person name="Ford K.L."/>
            <person name="Foster G.D."/>
            <person name="Pangilinan J."/>
            <person name="Papanicolaou A."/>
            <person name="Barry K."/>
            <person name="LaButti K."/>
            <person name="Viragh M."/>
            <person name="Koriabine M."/>
            <person name="Yan M."/>
            <person name="Riley R."/>
            <person name="Champramary S."/>
            <person name="Plett K.L."/>
            <person name="Tsai I.J."/>
            <person name="Slot J."/>
            <person name="Sipos G."/>
            <person name="Plett J."/>
            <person name="Nagy L.G."/>
            <person name="Grigoriev I.V."/>
        </authorList>
    </citation>
    <scope>NUCLEOTIDE SEQUENCE</scope>
    <source>
        <strain evidence="7">HWK02</strain>
    </source>
</reference>
<feature type="domain" description="TIP49 P-loop" evidence="6">
    <location>
        <begin position="1"/>
        <end position="93"/>
    </location>
</feature>
<keyword evidence="5" id="KW-0547">Nucleotide-binding</keyword>
<dbReference type="EC" id="3.6.4.12" evidence="5"/>
<dbReference type="GO" id="GO:0016787">
    <property type="term" value="F:hydrolase activity"/>
    <property type="evidence" value="ECO:0007669"/>
    <property type="project" value="UniProtKB-KW"/>
</dbReference>
<keyword evidence="5" id="KW-0539">Nucleus</keyword>
<protein>
    <recommendedName>
        <fullName evidence="5">RuvB-like helicase</fullName>
        <ecNumber evidence="5">3.6.4.12</ecNumber>
    </recommendedName>
</protein>
<keyword evidence="1 5" id="KW-0227">DNA damage</keyword>
<comment type="similarity">
    <text evidence="5">Belongs to the RuvB family.</text>
</comment>
<dbReference type="InterPro" id="IPR027238">
    <property type="entry name" value="RuvB-like"/>
</dbReference>
<keyword evidence="2 5" id="KW-0805">Transcription regulation</keyword>
<dbReference type="GO" id="GO:0005634">
    <property type="term" value="C:nucleus"/>
    <property type="evidence" value="ECO:0007669"/>
    <property type="project" value="UniProtKB-SubCell"/>
</dbReference>
<keyword evidence="4 5" id="KW-0234">DNA repair</keyword>
<dbReference type="GO" id="GO:0005524">
    <property type="term" value="F:ATP binding"/>
    <property type="evidence" value="ECO:0007669"/>
    <property type="project" value="UniProtKB-KW"/>
</dbReference>
<keyword evidence="3 5" id="KW-0804">Transcription</keyword>
<dbReference type="GO" id="GO:0006281">
    <property type="term" value="P:DNA repair"/>
    <property type="evidence" value="ECO:0007669"/>
    <property type="project" value="UniProtKB-KW"/>
</dbReference>
<organism evidence="7 8">
    <name type="scientific">Armillaria luteobubalina</name>
    <dbReference type="NCBI Taxonomy" id="153913"/>
    <lineage>
        <taxon>Eukaryota</taxon>
        <taxon>Fungi</taxon>
        <taxon>Dikarya</taxon>
        <taxon>Basidiomycota</taxon>
        <taxon>Agaricomycotina</taxon>
        <taxon>Agaricomycetes</taxon>
        <taxon>Agaricomycetidae</taxon>
        <taxon>Agaricales</taxon>
        <taxon>Marasmiineae</taxon>
        <taxon>Physalacriaceae</taxon>
        <taxon>Armillaria</taxon>
    </lineage>
</organism>
<dbReference type="EMBL" id="JAUEPU010000007">
    <property type="protein sequence ID" value="KAK0500929.1"/>
    <property type="molecule type" value="Genomic_DNA"/>
</dbReference>
<evidence type="ECO:0000256" key="5">
    <source>
        <dbReference type="RuleBase" id="RU363048"/>
    </source>
</evidence>
<evidence type="ECO:0000256" key="2">
    <source>
        <dbReference type="ARBA" id="ARBA00023015"/>
    </source>
</evidence>
<proteinExistence type="inferred from homology"/>
<gene>
    <name evidence="7" type="ORF">EDD18DRAFT_1067343</name>
</gene>
<comment type="function">
    <text evidence="5">DNA helicase participates in several chromatin remodeling complexes, including the SWR1 and the INO80 complexes.</text>
</comment>
<evidence type="ECO:0000256" key="4">
    <source>
        <dbReference type="ARBA" id="ARBA00023204"/>
    </source>
</evidence>
<dbReference type="Proteomes" id="UP001175228">
    <property type="component" value="Unassembled WGS sequence"/>
</dbReference>
<comment type="caution">
    <text evidence="7">The sequence shown here is derived from an EMBL/GenBank/DDBJ whole genome shotgun (WGS) entry which is preliminary data.</text>
</comment>
<dbReference type="InterPro" id="IPR010339">
    <property type="entry name" value="TIP49_P-loop"/>
</dbReference>
<sequence>HSHKHRLGLDGWLGPRATSRGIFDRKAAGMILQMTRGGRIVRRAMLFAEPSSAGKTTIALDTAQTLGLGVSPTVIAARASDLFSLSMSTMEAL</sequence>
<keyword evidence="5" id="KW-0067">ATP-binding</keyword>
<dbReference type="GO" id="GO:0006325">
    <property type="term" value="P:chromatin organization"/>
    <property type="evidence" value="ECO:0007669"/>
    <property type="project" value="UniProtKB-KW"/>
</dbReference>
<dbReference type="InterPro" id="IPR027417">
    <property type="entry name" value="P-loop_NTPase"/>
</dbReference>
<dbReference type="GO" id="GO:0003678">
    <property type="term" value="F:DNA helicase activity"/>
    <property type="evidence" value="ECO:0007669"/>
    <property type="project" value="UniProtKB-EC"/>
</dbReference>
<comment type="subcellular location">
    <subcellularLocation>
        <location evidence="5">Nucleus</location>
    </subcellularLocation>
</comment>
<dbReference type="Gene3D" id="3.40.50.300">
    <property type="entry name" value="P-loop containing nucleotide triphosphate hydrolases"/>
    <property type="match status" value="1"/>
</dbReference>
<keyword evidence="5" id="KW-0156">Chromatin regulator</keyword>
<evidence type="ECO:0000313" key="7">
    <source>
        <dbReference type="EMBL" id="KAK0500929.1"/>
    </source>
</evidence>
<evidence type="ECO:0000259" key="6">
    <source>
        <dbReference type="Pfam" id="PF06068"/>
    </source>
</evidence>
<dbReference type="Pfam" id="PF06068">
    <property type="entry name" value="TIP49"/>
    <property type="match status" value="1"/>
</dbReference>
<evidence type="ECO:0000313" key="8">
    <source>
        <dbReference type="Proteomes" id="UP001175228"/>
    </source>
</evidence>
<keyword evidence="5" id="KW-0378">Hydrolase</keyword>
<keyword evidence="5" id="KW-0347">Helicase</keyword>
<name>A0AA39QFY6_9AGAR</name>
<dbReference type="PANTHER" id="PTHR11093">
    <property type="entry name" value="RUVB-RELATED REPTIN AND PONTIN"/>
    <property type="match status" value="1"/>
</dbReference>
<keyword evidence="8" id="KW-1185">Reference proteome</keyword>
<feature type="non-terminal residue" evidence="7">
    <location>
        <position position="1"/>
    </location>
</feature>
<accession>A0AA39QFY6</accession>
<evidence type="ECO:0000256" key="3">
    <source>
        <dbReference type="ARBA" id="ARBA00023163"/>
    </source>
</evidence>